<dbReference type="InterPro" id="IPR032866">
    <property type="entry name" value="Prok_Ub"/>
</dbReference>
<sequence length="86" mass="9656">MEKKPIDFIIKGGNMLKSDILPRAFYFKQGGEETRLADPNTDWTAEQVMGFYSGTYPILTNAKIEGPEIKGDEVRYSFMTTLGTKG</sequence>
<dbReference type="NCBIfam" id="TIGR03738">
    <property type="entry name" value="PRTRC_C"/>
    <property type="match status" value="1"/>
</dbReference>
<accession>A0ABP8BQJ6</accession>
<dbReference type="Pfam" id="PF14454">
    <property type="entry name" value="Prok_Ub"/>
    <property type="match status" value="1"/>
</dbReference>
<keyword evidence="2" id="KW-1185">Reference proteome</keyword>
<proteinExistence type="predicted"/>
<evidence type="ECO:0000313" key="1">
    <source>
        <dbReference type="EMBL" id="GAA4213381.1"/>
    </source>
</evidence>
<gene>
    <name evidence="1" type="ORF">GCM10022289_45520</name>
</gene>
<comment type="caution">
    <text evidence="1">The sequence shown here is derived from an EMBL/GenBank/DDBJ whole genome shotgun (WGS) entry which is preliminary data.</text>
</comment>
<dbReference type="InterPro" id="IPR022289">
    <property type="entry name" value="PRTRC_protein-C"/>
</dbReference>
<organism evidence="1 2">
    <name type="scientific">Pedobacter jeongneungensis</name>
    <dbReference type="NCBI Taxonomy" id="947309"/>
    <lineage>
        <taxon>Bacteria</taxon>
        <taxon>Pseudomonadati</taxon>
        <taxon>Bacteroidota</taxon>
        <taxon>Sphingobacteriia</taxon>
        <taxon>Sphingobacteriales</taxon>
        <taxon>Sphingobacteriaceae</taxon>
        <taxon>Pedobacter</taxon>
    </lineage>
</organism>
<name>A0ABP8BQJ6_9SPHI</name>
<protein>
    <submittedName>
        <fullName evidence="1">PRTRC system protein C</fullName>
    </submittedName>
</protein>
<reference evidence="2" key="1">
    <citation type="journal article" date="2019" name="Int. J. Syst. Evol. Microbiol.">
        <title>The Global Catalogue of Microorganisms (GCM) 10K type strain sequencing project: providing services to taxonomists for standard genome sequencing and annotation.</title>
        <authorList>
            <consortium name="The Broad Institute Genomics Platform"/>
            <consortium name="The Broad Institute Genome Sequencing Center for Infectious Disease"/>
            <person name="Wu L."/>
            <person name="Ma J."/>
        </authorList>
    </citation>
    <scope>NUCLEOTIDE SEQUENCE [LARGE SCALE GENOMIC DNA]</scope>
    <source>
        <strain evidence="2">JCM 17626</strain>
    </source>
</reference>
<dbReference type="EMBL" id="BAABBY010000015">
    <property type="protein sequence ID" value="GAA4213381.1"/>
    <property type="molecule type" value="Genomic_DNA"/>
</dbReference>
<evidence type="ECO:0000313" key="2">
    <source>
        <dbReference type="Proteomes" id="UP001501772"/>
    </source>
</evidence>
<dbReference type="Proteomes" id="UP001501772">
    <property type="component" value="Unassembled WGS sequence"/>
</dbReference>